<dbReference type="Proteomes" id="UP000470404">
    <property type="component" value="Unassembled WGS sequence"/>
</dbReference>
<accession>A0ABX0C3Q2</accession>
<dbReference type="InterPro" id="IPR016032">
    <property type="entry name" value="Sig_transdc_resp-reg_C-effctor"/>
</dbReference>
<dbReference type="InterPro" id="IPR000792">
    <property type="entry name" value="Tscrpt_reg_LuxR_C"/>
</dbReference>
<comment type="caution">
    <text evidence="5">The sequence shown here is derived from an EMBL/GenBank/DDBJ whole genome shotgun (WGS) entry which is preliminary data.</text>
</comment>
<proteinExistence type="predicted"/>
<dbReference type="SUPFAM" id="SSF46894">
    <property type="entry name" value="C-terminal effector domain of the bipartite response regulators"/>
    <property type="match status" value="1"/>
</dbReference>
<dbReference type="Pfam" id="PF00196">
    <property type="entry name" value="GerE"/>
    <property type="match status" value="1"/>
</dbReference>
<keyword evidence="1" id="KW-0805">Transcription regulation</keyword>
<dbReference type="EMBL" id="JAAGNC010000189">
    <property type="protein sequence ID" value="NEC61229.1"/>
    <property type="molecule type" value="Genomic_DNA"/>
</dbReference>
<evidence type="ECO:0000256" key="2">
    <source>
        <dbReference type="ARBA" id="ARBA00023125"/>
    </source>
</evidence>
<keyword evidence="2" id="KW-0238">DNA-binding</keyword>
<evidence type="ECO:0000313" key="5">
    <source>
        <dbReference type="EMBL" id="NEC61229.1"/>
    </source>
</evidence>
<dbReference type="PRINTS" id="PR00038">
    <property type="entry name" value="HTHLUXR"/>
</dbReference>
<reference evidence="5 6" key="1">
    <citation type="submission" date="2020-01" db="EMBL/GenBank/DDBJ databases">
        <title>Insect and environment-associated Actinomycetes.</title>
        <authorList>
            <person name="Currrie C."/>
            <person name="Chevrette M."/>
            <person name="Carlson C."/>
            <person name="Stubbendieck R."/>
            <person name="Wendt-Pienkowski E."/>
        </authorList>
    </citation>
    <scope>NUCLEOTIDE SEQUENCE [LARGE SCALE GENOMIC DNA]</scope>
    <source>
        <strain evidence="5 6">SID8386</strain>
    </source>
</reference>
<evidence type="ECO:0000259" key="4">
    <source>
        <dbReference type="PROSITE" id="PS50043"/>
    </source>
</evidence>
<dbReference type="Gene3D" id="1.10.10.10">
    <property type="entry name" value="Winged helix-like DNA-binding domain superfamily/Winged helix DNA-binding domain"/>
    <property type="match status" value="1"/>
</dbReference>
<feature type="domain" description="HTH luxR-type" evidence="4">
    <location>
        <begin position="1"/>
        <end position="52"/>
    </location>
</feature>
<evidence type="ECO:0000256" key="1">
    <source>
        <dbReference type="ARBA" id="ARBA00023015"/>
    </source>
</evidence>
<keyword evidence="3" id="KW-0804">Transcription</keyword>
<evidence type="ECO:0000313" key="6">
    <source>
        <dbReference type="Proteomes" id="UP000470404"/>
    </source>
</evidence>
<dbReference type="PROSITE" id="PS50043">
    <property type="entry name" value="HTH_LUXR_2"/>
    <property type="match status" value="1"/>
</dbReference>
<protein>
    <submittedName>
        <fullName evidence="5">Helix-turn-helix transcriptional regulator</fullName>
    </submittedName>
</protein>
<sequence>MLAHVARGLSNRRIAQIEYVTAETVKTHLYNTFRKLRAANRAHAVAIAYHVGIFGTDTSFGPAIEPSPLTPARPTR</sequence>
<dbReference type="PANTHER" id="PTHR44688:SF16">
    <property type="entry name" value="DNA-BINDING TRANSCRIPTIONAL ACTIVATOR DEVR_DOSR"/>
    <property type="match status" value="1"/>
</dbReference>
<gene>
    <name evidence="5" type="ORF">G3I59_37925</name>
</gene>
<dbReference type="CDD" id="cd06170">
    <property type="entry name" value="LuxR_C_like"/>
    <property type="match status" value="1"/>
</dbReference>
<dbReference type="InterPro" id="IPR036388">
    <property type="entry name" value="WH-like_DNA-bd_sf"/>
</dbReference>
<dbReference type="SMART" id="SM00421">
    <property type="entry name" value="HTH_LUXR"/>
    <property type="match status" value="1"/>
</dbReference>
<name>A0ABX0C3Q2_9PSEU</name>
<evidence type="ECO:0000256" key="3">
    <source>
        <dbReference type="ARBA" id="ARBA00023163"/>
    </source>
</evidence>
<organism evidence="5 6">
    <name type="scientific">Amycolatopsis rubida</name>
    <dbReference type="NCBI Taxonomy" id="112413"/>
    <lineage>
        <taxon>Bacteria</taxon>
        <taxon>Bacillati</taxon>
        <taxon>Actinomycetota</taxon>
        <taxon>Actinomycetes</taxon>
        <taxon>Pseudonocardiales</taxon>
        <taxon>Pseudonocardiaceae</taxon>
        <taxon>Amycolatopsis</taxon>
    </lineage>
</organism>
<keyword evidence="6" id="KW-1185">Reference proteome</keyword>
<dbReference type="PANTHER" id="PTHR44688">
    <property type="entry name" value="DNA-BINDING TRANSCRIPTIONAL ACTIVATOR DEVR_DOSR"/>
    <property type="match status" value="1"/>
</dbReference>